<protein>
    <submittedName>
        <fullName evidence="3">GNAT family N-acetyltransferase</fullName>
        <ecNumber evidence="3">2.3.-.-</ecNumber>
    </submittedName>
</protein>
<dbReference type="Gene3D" id="3.40.630.30">
    <property type="match status" value="1"/>
</dbReference>
<proteinExistence type="predicted"/>
<dbReference type="RefSeq" id="WP_313761552.1">
    <property type="nucleotide sequence ID" value="NZ_BAAAVH010000077.1"/>
</dbReference>
<dbReference type="CDD" id="cd04301">
    <property type="entry name" value="NAT_SF"/>
    <property type="match status" value="1"/>
</dbReference>
<keyword evidence="3" id="KW-0808">Transferase</keyword>
<name>A0ABW1F023_9ACTN</name>
<dbReference type="SUPFAM" id="SSF55729">
    <property type="entry name" value="Acyl-CoA N-acyltransferases (Nat)"/>
    <property type="match status" value="1"/>
</dbReference>
<dbReference type="EC" id="2.3.-.-" evidence="3"/>
<evidence type="ECO:0000259" key="2">
    <source>
        <dbReference type="PROSITE" id="PS51186"/>
    </source>
</evidence>
<sequence length="203" mass="21195">MAGTPVVPNVRRVDGTALLGLAADVRDVYALAFGRPPWNEPAALADDYLSRLRRDVGRPGFTAAAALRTDGRLVGFATAWTTPEPFPSEGSYRHAGDGLGEHGVRELLGGALKIDELAVHPDHARQGLGLALLNAVSAAAPGGRSWLFTVAAADGPMAFYLRHGWSPVTRPAPDPDGVVVMLGPDHPGAPASTDRDARAAAVR</sequence>
<organism evidence="3 4">
    <name type="scientific">Kitasatospora aburaviensis</name>
    <dbReference type="NCBI Taxonomy" id="67265"/>
    <lineage>
        <taxon>Bacteria</taxon>
        <taxon>Bacillati</taxon>
        <taxon>Actinomycetota</taxon>
        <taxon>Actinomycetes</taxon>
        <taxon>Kitasatosporales</taxon>
        <taxon>Streptomycetaceae</taxon>
        <taxon>Kitasatospora</taxon>
    </lineage>
</organism>
<dbReference type="Proteomes" id="UP001596067">
    <property type="component" value="Unassembled WGS sequence"/>
</dbReference>
<feature type="region of interest" description="Disordered" evidence="1">
    <location>
        <begin position="183"/>
        <end position="203"/>
    </location>
</feature>
<accession>A0ABW1F023</accession>
<evidence type="ECO:0000313" key="4">
    <source>
        <dbReference type="Proteomes" id="UP001596067"/>
    </source>
</evidence>
<reference evidence="4" key="1">
    <citation type="journal article" date="2019" name="Int. J. Syst. Evol. Microbiol.">
        <title>The Global Catalogue of Microorganisms (GCM) 10K type strain sequencing project: providing services to taxonomists for standard genome sequencing and annotation.</title>
        <authorList>
            <consortium name="The Broad Institute Genomics Platform"/>
            <consortium name="The Broad Institute Genome Sequencing Center for Infectious Disease"/>
            <person name="Wu L."/>
            <person name="Ma J."/>
        </authorList>
    </citation>
    <scope>NUCLEOTIDE SEQUENCE [LARGE SCALE GENOMIC DNA]</scope>
    <source>
        <strain evidence="4">CGMCC 4.1469</strain>
    </source>
</reference>
<dbReference type="InterPro" id="IPR016181">
    <property type="entry name" value="Acyl_CoA_acyltransferase"/>
</dbReference>
<feature type="compositionally biased region" description="Basic and acidic residues" evidence="1">
    <location>
        <begin position="193"/>
        <end position="203"/>
    </location>
</feature>
<dbReference type="PROSITE" id="PS51186">
    <property type="entry name" value="GNAT"/>
    <property type="match status" value="1"/>
</dbReference>
<comment type="caution">
    <text evidence="3">The sequence shown here is derived from an EMBL/GenBank/DDBJ whole genome shotgun (WGS) entry which is preliminary data.</text>
</comment>
<dbReference type="Pfam" id="PF00583">
    <property type="entry name" value="Acetyltransf_1"/>
    <property type="match status" value="1"/>
</dbReference>
<dbReference type="GO" id="GO:0016746">
    <property type="term" value="F:acyltransferase activity"/>
    <property type="evidence" value="ECO:0007669"/>
    <property type="project" value="UniProtKB-KW"/>
</dbReference>
<keyword evidence="4" id="KW-1185">Reference proteome</keyword>
<dbReference type="EMBL" id="JBHSOD010000024">
    <property type="protein sequence ID" value="MFC5887230.1"/>
    <property type="molecule type" value="Genomic_DNA"/>
</dbReference>
<feature type="domain" description="N-acetyltransferase" evidence="2">
    <location>
        <begin position="8"/>
        <end position="186"/>
    </location>
</feature>
<evidence type="ECO:0000313" key="3">
    <source>
        <dbReference type="EMBL" id="MFC5887230.1"/>
    </source>
</evidence>
<keyword evidence="3" id="KW-0012">Acyltransferase</keyword>
<evidence type="ECO:0000256" key="1">
    <source>
        <dbReference type="SAM" id="MobiDB-lite"/>
    </source>
</evidence>
<dbReference type="InterPro" id="IPR000182">
    <property type="entry name" value="GNAT_dom"/>
</dbReference>
<gene>
    <name evidence="3" type="ORF">ACFP0N_19865</name>
</gene>